<dbReference type="CDD" id="cd00118">
    <property type="entry name" value="LysM"/>
    <property type="match status" value="1"/>
</dbReference>
<dbReference type="SUPFAM" id="SSF54106">
    <property type="entry name" value="LysM domain"/>
    <property type="match status" value="1"/>
</dbReference>
<accession>A0A6J3LWD7</accession>
<organism evidence="4">
    <name type="scientific">Dissoconium aciculare CBS 342.82</name>
    <dbReference type="NCBI Taxonomy" id="1314786"/>
    <lineage>
        <taxon>Eukaryota</taxon>
        <taxon>Fungi</taxon>
        <taxon>Dikarya</taxon>
        <taxon>Ascomycota</taxon>
        <taxon>Pezizomycotina</taxon>
        <taxon>Dothideomycetes</taxon>
        <taxon>Dothideomycetidae</taxon>
        <taxon>Mycosphaerellales</taxon>
        <taxon>Dissoconiaceae</taxon>
        <taxon>Dissoconium</taxon>
    </lineage>
</organism>
<feature type="compositionally biased region" description="Low complexity" evidence="1">
    <location>
        <begin position="489"/>
        <end position="506"/>
    </location>
</feature>
<dbReference type="Pfam" id="PF01476">
    <property type="entry name" value="LysM"/>
    <property type="match status" value="1"/>
</dbReference>
<reference evidence="4" key="1">
    <citation type="submission" date="2020-01" db="EMBL/GenBank/DDBJ databases">
        <authorList>
            <consortium name="DOE Joint Genome Institute"/>
            <person name="Haridas S."/>
            <person name="Albert R."/>
            <person name="Binder M."/>
            <person name="Bloem J."/>
            <person name="Labutti K."/>
            <person name="Salamov A."/>
            <person name="Andreopoulos B."/>
            <person name="Baker S.E."/>
            <person name="Barry K."/>
            <person name="Bills G."/>
            <person name="Bluhm B.H."/>
            <person name="Cannon C."/>
            <person name="Castanera R."/>
            <person name="Culley D.E."/>
            <person name="Daum C."/>
            <person name="Ezra D."/>
            <person name="Gonzalez J.B."/>
            <person name="Henrissat B."/>
            <person name="Kuo A."/>
            <person name="Liang C."/>
            <person name="Lipzen A."/>
            <person name="Lutzoni F."/>
            <person name="Magnuson J."/>
            <person name="Mondo S."/>
            <person name="Nolan M."/>
            <person name="Ohm R."/>
            <person name="Pangilinan J."/>
            <person name="Park H.-J."/>
            <person name="Ramirez L."/>
            <person name="Alfaro M."/>
            <person name="Sun H."/>
            <person name="Tritt A."/>
            <person name="Yoshinaga Y."/>
            <person name="Zwiers L.-H."/>
            <person name="Turgeon B.G."/>
            <person name="Goodwin S.B."/>
            <person name="Spatafora J.W."/>
            <person name="Crous P.W."/>
            <person name="Grigoriev I.V."/>
        </authorList>
    </citation>
    <scope>NUCLEOTIDE SEQUENCE</scope>
    <source>
        <strain evidence="4">CBS 342.82</strain>
    </source>
</reference>
<feature type="region of interest" description="Disordered" evidence="1">
    <location>
        <begin position="1"/>
        <end position="96"/>
    </location>
</feature>
<feature type="domain" description="LysM" evidence="2">
    <location>
        <begin position="230"/>
        <end position="274"/>
    </location>
</feature>
<dbReference type="Gene3D" id="3.10.350.10">
    <property type="entry name" value="LysM domain"/>
    <property type="match status" value="1"/>
</dbReference>
<dbReference type="OrthoDB" id="2192830at2759"/>
<dbReference type="SMART" id="SM00257">
    <property type="entry name" value="LysM"/>
    <property type="match status" value="1"/>
</dbReference>
<dbReference type="Proteomes" id="UP000504637">
    <property type="component" value="Unplaced"/>
</dbReference>
<feature type="region of interest" description="Disordered" evidence="1">
    <location>
        <begin position="314"/>
        <end position="373"/>
    </location>
</feature>
<gene>
    <name evidence="4" type="ORF">K489DRAFT_325500</name>
</gene>
<feature type="compositionally biased region" description="Polar residues" evidence="1">
    <location>
        <begin position="590"/>
        <end position="607"/>
    </location>
</feature>
<dbReference type="PROSITE" id="PS51782">
    <property type="entry name" value="LYSM"/>
    <property type="match status" value="1"/>
</dbReference>
<feature type="compositionally biased region" description="Basic and acidic residues" evidence="1">
    <location>
        <begin position="665"/>
        <end position="680"/>
    </location>
</feature>
<feature type="region of interest" description="Disordered" evidence="1">
    <location>
        <begin position="584"/>
        <end position="680"/>
    </location>
</feature>
<evidence type="ECO:0000256" key="1">
    <source>
        <dbReference type="SAM" id="MobiDB-lite"/>
    </source>
</evidence>
<protein>
    <submittedName>
        <fullName evidence="4">Carbohydrate-binding module family 50 protein</fullName>
    </submittedName>
</protein>
<dbReference type="RefSeq" id="XP_033456620.1">
    <property type="nucleotide sequence ID" value="XM_033601832.1"/>
</dbReference>
<evidence type="ECO:0000313" key="4">
    <source>
        <dbReference type="RefSeq" id="XP_033456620.1"/>
    </source>
</evidence>
<feature type="region of interest" description="Disordered" evidence="1">
    <location>
        <begin position="130"/>
        <end position="165"/>
    </location>
</feature>
<dbReference type="AlphaFoldDB" id="A0A6J3LWD7"/>
<feature type="compositionally biased region" description="Low complexity" evidence="1">
    <location>
        <begin position="408"/>
        <end position="425"/>
    </location>
</feature>
<keyword evidence="3" id="KW-1185">Reference proteome</keyword>
<feature type="region of interest" description="Disordered" evidence="1">
    <location>
        <begin position="406"/>
        <end position="425"/>
    </location>
</feature>
<proteinExistence type="predicted"/>
<sequence>MNANDPNPVSLRPRARRLISGLDGDDHDDATALTSGSGIPTRRPSPLPSTFDTRPASPIPAAHPQRSPGRTISGSGHAVGASLGRGSSGKQRRGAAGEDQTFAGLWGNSWTTLQGIASDLLGSDLVAQRVSDRPRSRKHLSVIERQRSSSGTPQWGQSGPVGSIGVGTREEQTAAFRTQKKRDMLTRQESSYADTLGKYKRRLSDDLDGVSSSVPPAGHHEHEDRDALVYLHDVRKEDTLAGIALRYNIHANALRKANRMWPNDTVQTRQHLILPVDACGVKGRPVRGPDSRKDELEVDLLGSADSEDLSALLAEEVPPPKPSPSQPVDLLSDRSRNRANSTSTQRTMGSTSAMASNDASTAPPPPPPWTHDSWVLLPNHQIPTEIVRLPRRAIAYFPPARRKSISYSDNLTTTPPSSSLDLSRGARGSAASAAAAPALPNGNNNRGYVLSGPGGVGTLAGKNVKRPGPAQDGLNAFVAKHLPNLAITSDPLGSSSSPSTKTTTASHLLPPFSDEPPPHLLLPAGRSASAHFGPSSGHNGAGAGNNAFAFGGSGGATTTSNNSSSNLEAVGGAIESWVRRLASKAAHQFPPSSSSASQTHPHPSSSLGPRASVGAEGKGVGGVGDLIEMTDDLELGGPPGAGSRDGTSPFGEGETGRGSALDGRGTAERTFRGRKSGKAD</sequence>
<reference evidence="4" key="3">
    <citation type="submission" date="2025-08" db="UniProtKB">
        <authorList>
            <consortium name="RefSeq"/>
        </authorList>
    </citation>
    <scope>IDENTIFICATION</scope>
    <source>
        <strain evidence="4">CBS 342.82</strain>
    </source>
</reference>
<reference evidence="4" key="2">
    <citation type="submission" date="2020-04" db="EMBL/GenBank/DDBJ databases">
        <authorList>
            <consortium name="NCBI Genome Project"/>
        </authorList>
    </citation>
    <scope>NUCLEOTIDE SEQUENCE</scope>
    <source>
        <strain evidence="4">CBS 342.82</strain>
    </source>
</reference>
<name>A0A6J3LWD7_9PEZI</name>
<feature type="compositionally biased region" description="Polar residues" evidence="1">
    <location>
        <begin position="148"/>
        <end position="157"/>
    </location>
</feature>
<dbReference type="InterPro" id="IPR018392">
    <property type="entry name" value="LysM"/>
</dbReference>
<feature type="region of interest" description="Disordered" evidence="1">
    <location>
        <begin position="489"/>
        <end position="538"/>
    </location>
</feature>
<dbReference type="InterPro" id="IPR036779">
    <property type="entry name" value="LysM_dom_sf"/>
</dbReference>
<dbReference type="GeneID" id="54359632"/>
<feature type="compositionally biased region" description="Polar residues" evidence="1">
    <location>
        <begin position="338"/>
        <end position="360"/>
    </location>
</feature>
<evidence type="ECO:0000259" key="2">
    <source>
        <dbReference type="PROSITE" id="PS51782"/>
    </source>
</evidence>
<evidence type="ECO:0000313" key="3">
    <source>
        <dbReference type="Proteomes" id="UP000504637"/>
    </source>
</evidence>